<keyword evidence="1" id="KW-0675">Receptor</keyword>
<comment type="caution">
    <text evidence="1">The sequence shown here is derived from an EMBL/GenBank/DDBJ whole genome shotgun (WGS) entry which is preliminary data.</text>
</comment>
<name>A0A0B0N5Z6_GOSAR</name>
<gene>
    <name evidence="1" type="ORF">F383_33494</name>
</gene>
<dbReference type="Proteomes" id="UP000032142">
    <property type="component" value="Unassembled WGS sequence"/>
</dbReference>
<dbReference type="AlphaFoldDB" id="A0A0B0N5Z6"/>
<evidence type="ECO:0000313" key="2">
    <source>
        <dbReference type="Proteomes" id="UP000032142"/>
    </source>
</evidence>
<reference evidence="2" key="1">
    <citation type="submission" date="2014-09" db="EMBL/GenBank/DDBJ databases">
        <authorList>
            <person name="Mudge J."/>
            <person name="Ramaraj T."/>
            <person name="Lindquist I.E."/>
            <person name="Bharti A.K."/>
            <person name="Sundararajan A."/>
            <person name="Cameron C.T."/>
            <person name="Woodward J.E."/>
            <person name="May G.D."/>
            <person name="Brubaker C."/>
            <person name="Broadhvest J."/>
            <person name="Wilkins T.A."/>
        </authorList>
    </citation>
    <scope>NUCLEOTIDE SEQUENCE</scope>
    <source>
        <strain evidence="2">cv. AKA8401</strain>
    </source>
</reference>
<evidence type="ECO:0000313" key="1">
    <source>
        <dbReference type="EMBL" id="KHG06556.1"/>
    </source>
</evidence>
<protein>
    <submittedName>
        <fullName evidence="1">Transient receptor potential cation channel subfamily A member 1</fullName>
    </submittedName>
</protein>
<dbReference type="KEGG" id="gab:108469917"/>
<dbReference type="EMBL" id="JRRC01454919">
    <property type="protein sequence ID" value="KHG06556.1"/>
    <property type="molecule type" value="Genomic_DNA"/>
</dbReference>
<keyword evidence="2" id="KW-1185">Reference proteome</keyword>
<sequence>METKVPLASSIDGSLSLLKVGSERHFDDGITRIPDHVWPSTKADVESDETPPYVSRSAAATLHMPSRISSIRLFEKQSFSTNNDDSKFQCSLYPSVITYLDKFLNIMKTLISEIFIFSVIWIAYSYVVYGAWNLNLPNGCAI</sequence>
<organism evidence="1 2">
    <name type="scientific">Gossypium arboreum</name>
    <name type="common">Tree cotton</name>
    <name type="synonym">Gossypium nanking</name>
    <dbReference type="NCBI Taxonomy" id="29729"/>
    <lineage>
        <taxon>Eukaryota</taxon>
        <taxon>Viridiplantae</taxon>
        <taxon>Streptophyta</taxon>
        <taxon>Embryophyta</taxon>
        <taxon>Tracheophyta</taxon>
        <taxon>Spermatophyta</taxon>
        <taxon>Magnoliopsida</taxon>
        <taxon>eudicotyledons</taxon>
        <taxon>Gunneridae</taxon>
        <taxon>Pentapetalae</taxon>
        <taxon>rosids</taxon>
        <taxon>malvids</taxon>
        <taxon>Malvales</taxon>
        <taxon>Malvaceae</taxon>
        <taxon>Malvoideae</taxon>
        <taxon>Gossypium</taxon>
    </lineage>
</organism>
<proteinExistence type="predicted"/>
<accession>A0A0B0N5Z6</accession>